<dbReference type="EMBL" id="CAJVQA010000853">
    <property type="protein sequence ID" value="CAG8492927.1"/>
    <property type="molecule type" value="Genomic_DNA"/>
</dbReference>
<protein>
    <submittedName>
        <fullName evidence="1">4732_t:CDS:1</fullName>
    </submittedName>
</protein>
<dbReference type="OrthoDB" id="2361222at2759"/>
<keyword evidence="2" id="KW-1185">Reference proteome</keyword>
<organism evidence="1 2">
    <name type="scientific">Cetraspora pellucida</name>
    <dbReference type="NCBI Taxonomy" id="1433469"/>
    <lineage>
        <taxon>Eukaryota</taxon>
        <taxon>Fungi</taxon>
        <taxon>Fungi incertae sedis</taxon>
        <taxon>Mucoromycota</taxon>
        <taxon>Glomeromycotina</taxon>
        <taxon>Glomeromycetes</taxon>
        <taxon>Diversisporales</taxon>
        <taxon>Gigasporaceae</taxon>
        <taxon>Cetraspora</taxon>
    </lineage>
</organism>
<dbReference type="AlphaFoldDB" id="A0A9N8ZDT4"/>
<evidence type="ECO:0000313" key="1">
    <source>
        <dbReference type="EMBL" id="CAG8492927.1"/>
    </source>
</evidence>
<dbReference type="Proteomes" id="UP000789759">
    <property type="component" value="Unassembled WGS sequence"/>
</dbReference>
<name>A0A9N8ZDT4_9GLOM</name>
<reference evidence="1" key="1">
    <citation type="submission" date="2021-06" db="EMBL/GenBank/DDBJ databases">
        <authorList>
            <person name="Kallberg Y."/>
            <person name="Tangrot J."/>
            <person name="Rosling A."/>
        </authorList>
    </citation>
    <scope>NUCLEOTIDE SEQUENCE</scope>
    <source>
        <strain evidence="1">FL966</strain>
    </source>
</reference>
<gene>
    <name evidence="1" type="ORF">CPELLU_LOCUS2069</name>
</gene>
<sequence>MASSSGGWIDKSVEWLIFNNHIKCFDYDDFTDFENIEDGGLGNIRKATWQDFIEKLEQNKDKITQFQLTQDYNSIEQVQNNSLGSTNPGTCYNYEVKKDEHSYYQKLTEMRYLKGKFKIEICHLFEIEAARSLESAKCCINILDFDLSSLRDFGHAYFYEFGAHSPINYLKISTHHKKLWEDRYNKVREYLFKQIRDVVAEKELLDCIDKFLGDNIIRKVKKDRKKSATIPNIRKVIVSKQKDDDRIELIDSVSRGLDAPKEEIIATNKKKKIKKAYNNENHRIRSYL</sequence>
<proteinExistence type="predicted"/>
<comment type="caution">
    <text evidence="1">The sequence shown here is derived from an EMBL/GenBank/DDBJ whole genome shotgun (WGS) entry which is preliminary data.</text>
</comment>
<evidence type="ECO:0000313" key="2">
    <source>
        <dbReference type="Proteomes" id="UP000789759"/>
    </source>
</evidence>
<accession>A0A9N8ZDT4</accession>